<keyword evidence="1" id="KW-0732">Signal</keyword>
<sequence>MKFLIPFSVIVLVYTVACYADEMQSTTAEPELNCLGNTTFGGFADCRQRCDNFDNPPLYCPPLYIKRACVCKRFYIPVDATSIPLRCVYPQDCPK</sequence>
<evidence type="ECO:0008006" key="4">
    <source>
        <dbReference type="Google" id="ProtNLM"/>
    </source>
</evidence>
<dbReference type="Proteomes" id="UP000887013">
    <property type="component" value="Unassembled WGS sequence"/>
</dbReference>
<dbReference type="SUPFAM" id="SSF57567">
    <property type="entry name" value="Serine protease inhibitors"/>
    <property type="match status" value="1"/>
</dbReference>
<organism evidence="2 3">
    <name type="scientific">Nephila pilipes</name>
    <name type="common">Giant wood spider</name>
    <name type="synonym">Nephila maculata</name>
    <dbReference type="NCBI Taxonomy" id="299642"/>
    <lineage>
        <taxon>Eukaryota</taxon>
        <taxon>Metazoa</taxon>
        <taxon>Ecdysozoa</taxon>
        <taxon>Arthropoda</taxon>
        <taxon>Chelicerata</taxon>
        <taxon>Arachnida</taxon>
        <taxon>Araneae</taxon>
        <taxon>Araneomorphae</taxon>
        <taxon>Entelegynae</taxon>
        <taxon>Araneoidea</taxon>
        <taxon>Nephilidae</taxon>
        <taxon>Nephila</taxon>
    </lineage>
</organism>
<dbReference type="AlphaFoldDB" id="A0A8X6NUI1"/>
<comment type="caution">
    <text evidence="2">The sequence shown here is derived from an EMBL/GenBank/DDBJ whole genome shotgun (WGS) entry which is preliminary data.</text>
</comment>
<evidence type="ECO:0000313" key="3">
    <source>
        <dbReference type="Proteomes" id="UP000887013"/>
    </source>
</evidence>
<reference evidence="2" key="1">
    <citation type="submission" date="2020-08" db="EMBL/GenBank/DDBJ databases">
        <title>Multicomponent nature underlies the extraordinary mechanical properties of spider dragline silk.</title>
        <authorList>
            <person name="Kono N."/>
            <person name="Nakamura H."/>
            <person name="Mori M."/>
            <person name="Yoshida Y."/>
            <person name="Ohtoshi R."/>
            <person name="Malay A.D."/>
            <person name="Moran D.A.P."/>
            <person name="Tomita M."/>
            <person name="Numata K."/>
            <person name="Arakawa K."/>
        </authorList>
    </citation>
    <scope>NUCLEOTIDE SEQUENCE</scope>
</reference>
<protein>
    <recommendedName>
        <fullName evidence="4">Spider venom protein</fullName>
    </recommendedName>
</protein>
<evidence type="ECO:0000313" key="2">
    <source>
        <dbReference type="EMBL" id="GFT32552.1"/>
    </source>
</evidence>
<keyword evidence="3" id="KW-1185">Reference proteome</keyword>
<proteinExistence type="predicted"/>
<name>A0A8X6NUI1_NEPPI</name>
<evidence type="ECO:0000256" key="1">
    <source>
        <dbReference type="SAM" id="SignalP"/>
    </source>
</evidence>
<dbReference type="Gene3D" id="2.10.25.10">
    <property type="entry name" value="Laminin"/>
    <property type="match status" value="1"/>
</dbReference>
<feature type="chain" id="PRO_5036456729" description="Spider venom protein" evidence="1">
    <location>
        <begin position="21"/>
        <end position="95"/>
    </location>
</feature>
<accession>A0A8X6NUI1</accession>
<gene>
    <name evidence="2" type="ORF">NPIL_345541</name>
</gene>
<feature type="signal peptide" evidence="1">
    <location>
        <begin position="1"/>
        <end position="20"/>
    </location>
</feature>
<dbReference type="EMBL" id="BMAW01013180">
    <property type="protein sequence ID" value="GFT32552.1"/>
    <property type="molecule type" value="Genomic_DNA"/>
</dbReference>
<dbReference type="InterPro" id="IPR036084">
    <property type="entry name" value="Ser_inhib-like_sf"/>
</dbReference>